<evidence type="ECO:0000256" key="6">
    <source>
        <dbReference type="PROSITE-ProRule" id="PRU10141"/>
    </source>
</evidence>
<dbReference type="GO" id="GO:0005524">
    <property type="term" value="F:ATP binding"/>
    <property type="evidence" value="ECO:0007669"/>
    <property type="project" value="UniProtKB-UniRule"/>
</dbReference>
<dbReference type="SUPFAM" id="SSF56112">
    <property type="entry name" value="Protein kinase-like (PK-like)"/>
    <property type="match status" value="1"/>
</dbReference>
<evidence type="ECO:0000313" key="10">
    <source>
        <dbReference type="EMBL" id="VFT86232.1"/>
    </source>
</evidence>
<evidence type="ECO:0000256" key="1">
    <source>
        <dbReference type="ARBA" id="ARBA00022527"/>
    </source>
</evidence>
<feature type="transmembrane region" description="Helical" evidence="7">
    <location>
        <begin position="262"/>
        <end position="280"/>
    </location>
</feature>
<feature type="transmembrane region" description="Helical" evidence="7">
    <location>
        <begin position="228"/>
        <end position="250"/>
    </location>
</feature>
<feature type="binding site" evidence="6">
    <location>
        <position position="400"/>
    </location>
    <ligand>
        <name>ATP</name>
        <dbReference type="ChEBI" id="CHEBI:30616"/>
    </ligand>
</feature>
<dbReference type="InterPro" id="IPR008271">
    <property type="entry name" value="Ser/Thr_kinase_AS"/>
</dbReference>
<feature type="domain" description="Protein kinase" evidence="8">
    <location>
        <begin position="373"/>
        <end position="634"/>
    </location>
</feature>
<keyword evidence="5 6" id="KW-0067">ATP-binding</keyword>
<keyword evidence="11" id="KW-1185">Reference proteome</keyword>
<organism evidence="10 11">
    <name type="scientific">Aphanomyces stellatus</name>
    <dbReference type="NCBI Taxonomy" id="120398"/>
    <lineage>
        <taxon>Eukaryota</taxon>
        <taxon>Sar</taxon>
        <taxon>Stramenopiles</taxon>
        <taxon>Oomycota</taxon>
        <taxon>Saprolegniomycetes</taxon>
        <taxon>Saprolegniales</taxon>
        <taxon>Verrucalvaceae</taxon>
        <taxon>Aphanomyces</taxon>
    </lineage>
</organism>
<evidence type="ECO:0000256" key="5">
    <source>
        <dbReference type="ARBA" id="ARBA00022840"/>
    </source>
</evidence>
<protein>
    <submittedName>
        <fullName evidence="10">Aste57867_9351 protein</fullName>
    </submittedName>
</protein>
<evidence type="ECO:0000256" key="7">
    <source>
        <dbReference type="SAM" id="Phobius"/>
    </source>
</evidence>
<reference evidence="9" key="2">
    <citation type="submission" date="2019-06" db="EMBL/GenBank/DDBJ databases">
        <title>Genomics analysis of Aphanomyces spp. identifies a new class of oomycete effector associated with host adaptation.</title>
        <authorList>
            <person name="Gaulin E."/>
        </authorList>
    </citation>
    <scope>NUCLEOTIDE SEQUENCE</scope>
    <source>
        <strain evidence="9">CBS 578.67</strain>
    </source>
</reference>
<evidence type="ECO:0000313" key="11">
    <source>
        <dbReference type="Proteomes" id="UP000332933"/>
    </source>
</evidence>
<keyword evidence="7" id="KW-0472">Membrane</keyword>
<dbReference type="OrthoDB" id="339325at2759"/>
<dbReference type="Gene3D" id="3.30.200.20">
    <property type="entry name" value="Phosphorylase Kinase, domain 1"/>
    <property type="match status" value="1"/>
</dbReference>
<dbReference type="PROSITE" id="PS50011">
    <property type="entry name" value="PROTEIN_KINASE_DOM"/>
    <property type="match status" value="1"/>
</dbReference>
<dbReference type="PROSITE" id="PS00108">
    <property type="entry name" value="PROTEIN_KINASE_ST"/>
    <property type="match status" value="1"/>
</dbReference>
<feature type="transmembrane region" description="Helical" evidence="7">
    <location>
        <begin position="286"/>
        <end position="304"/>
    </location>
</feature>
<dbReference type="InterPro" id="IPR000719">
    <property type="entry name" value="Prot_kinase_dom"/>
</dbReference>
<keyword evidence="1" id="KW-0723">Serine/threonine-protein kinase</keyword>
<dbReference type="AlphaFoldDB" id="A0A485KMT4"/>
<dbReference type="FunFam" id="3.30.200.20:FF:000180">
    <property type="entry name" value="serine/threonine-protein kinase STY46-like"/>
    <property type="match status" value="1"/>
</dbReference>
<evidence type="ECO:0000313" key="9">
    <source>
        <dbReference type="EMBL" id="KAF0700120.1"/>
    </source>
</evidence>
<dbReference type="PANTHER" id="PTHR44329:SF214">
    <property type="entry name" value="PROTEIN KINASE DOMAIN-CONTAINING PROTEIN"/>
    <property type="match status" value="1"/>
</dbReference>
<dbReference type="SMART" id="SM00220">
    <property type="entry name" value="S_TKc"/>
    <property type="match status" value="1"/>
</dbReference>
<dbReference type="PROSITE" id="PS00107">
    <property type="entry name" value="PROTEIN_KINASE_ATP"/>
    <property type="match status" value="1"/>
</dbReference>
<keyword evidence="3 6" id="KW-0547">Nucleotide-binding</keyword>
<reference evidence="10 11" key="1">
    <citation type="submission" date="2019-03" db="EMBL/GenBank/DDBJ databases">
        <authorList>
            <person name="Gaulin E."/>
            <person name="Dumas B."/>
        </authorList>
    </citation>
    <scope>NUCLEOTIDE SEQUENCE [LARGE SCALE GENOMIC DNA]</scope>
    <source>
        <strain evidence="10">CBS 568.67</strain>
    </source>
</reference>
<dbReference type="Gene3D" id="1.10.510.10">
    <property type="entry name" value="Transferase(Phosphotransferase) domain 1"/>
    <property type="match status" value="1"/>
</dbReference>
<keyword evidence="7" id="KW-0812">Transmembrane</keyword>
<keyword evidence="2" id="KW-0808">Transferase</keyword>
<evidence type="ECO:0000259" key="8">
    <source>
        <dbReference type="PROSITE" id="PS50011"/>
    </source>
</evidence>
<dbReference type="InterPro" id="IPR001245">
    <property type="entry name" value="Ser-Thr/Tyr_kinase_cat_dom"/>
</dbReference>
<dbReference type="EMBL" id="VJMH01005137">
    <property type="protein sequence ID" value="KAF0700120.1"/>
    <property type="molecule type" value="Genomic_DNA"/>
</dbReference>
<proteinExistence type="predicted"/>
<sequence>MSNERVVPTVAARPSSDRYKSFLQSIDDDEPITQPQNMDRVFKRMLTQRSVSNVMSTWTNRFVAPQMEASFQTWSVAYYSTTARSVMGAVTLFHALITAVDFSFSYDRHLTSTAAYFAAYGRTEIAQWAYLAVIAPFVVLTPAHVVSPLWATYMRQWKWVVAVGMVLLCTGLMVRTGCIYQVTLLEYESTYSAGTGSILAITATLPAVQQMNITTALGNIDLTMLATLGGYGSLVVAGDTILIFVTQMVVSTTHCDLVHTGVAWCALIVALIGNIAYWNVVPHSEAYVFFFVSGVLCFIITRELDLCHRTNFLHYYNAEKSAEVLREKLDEALELIIFDGCKDEEKHAVATTIEKNAELCVKLEPYRIPLENLKLQRVIGKGAFGEVILAEFCGTAVVMKRMHRHRINAAAVKEFTDEILLMCQLRHPNVVQFIGASWNTYSNIGFVLEYVGQGDLYVVIHDKRIPKSWTDPFHRIAVDSARGICYLHSKTIIHRDLKSSNILISPTYTAKICDLGMSKSMEELKANEKQVGTPLWTAPEVVTGGHFSLKSDVYAFGIILTELVTRKVPYAEMTKTKSAYKIMLEVAASGLRPALPAWLPQELRHLILTCLDESPDKRPSMLQVLDALQTNAMYQLHGRELWSKASGLVHEKAHMTTRFSLQMVKMVQMQSDLEKHTKPQAMDSDSDDDVHDIAAGDGIDSGHGLVGNAFMSSEMKVIETAIVEEW</sequence>
<evidence type="ECO:0000256" key="2">
    <source>
        <dbReference type="ARBA" id="ARBA00022679"/>
    </source>
</evidence>
<keyword evidence="7" id="KW-1133">Transmembrane helix</keyword>
<name>A0A485KMT4_9STRA</name>
<dbReference type="CDD" id="cd13999">
    <property type="entry name" value="STKc_MAP3K-like"/>
    <property type="match status" value="1"/>
</dbReference>
<feature type="transmembrane region" description="Helical" evidence="7">
    <location>
        <begin position="190"/>
        <end position="208"/>
    </location>
</feature>
<dbReference type="EMBL" id="CAADRA010005158">
    <property type="protein sequence ID" value="VFT86232.1"/>
    <property type="molecule type" value="Genomic_DNA"/>
</dbReference>
<feature type="transmembrane region" description="Helical" evidence="7">
    <location>
        <begin position="128"/>
        <end position="151"/>
    </location>
</feature>
<accession>A0A485KMT4</accession>
<dbReference type="PANTHER" id="PTHR44329">
    <property type="entry name" value="SERINE/THREONINE-PROTEIN KINASE TNNI3K-RELATED"/>
    <property type="match status" value="1"/>
</dbReference>
<dbReference type="Proteomes" id="UP000332933">
    <property type="component" value="Unassembled WGS sequence"/>
</dbReference>
<gene>
    <name evidence="10" type="primary">Aste57867_9351</name>
    <name evidence="9" type="ORF">As57867_009315</name>
    <name evidence="10" type="ORF">ASTE57867_9351</name>
</gene>
<dbReference type="GO" id="GO:0004674">
    <property type="term" value="F:protein serine/threonine kinase activity"/>
    <property type="evidence" value="ECO:0007669"/>
    <property type="project" value="UniProtKB-KW"/>
</dbReference>
<evidence type="ECO:0000256" key="3">
    <source>
        <dbReference type="ARBA" id="ARBA00022741"/>
    </source>
</evidence>
<evidence type="ECO:0000256" key="4">
    <source>
        <dbReference type="ARBA" id="ARBA00022777"/>
    </source>
</evidence>
<dbReference type="InterPro" id="IPR017441">
    <property type="entry name" value="Protein_kinase_ATP_BS"/>
</dbReference>
<dbReference type="InterPro" id="IPR011009">
    <property type="entry name" value="Kinase-like_dom_sf"/>
</dbReference>
<feature type="transmembrane region" description="Helical" evidence="7">
    <location>
        <begin position="157"/>
        <end position="178"/>
    </location>
</feature>
<keyword evidence="4" id="KW-0418">Kinase</keyword>
<dbReference type="InterPro" id="IPR051681">
    <property type="entry name" value="Ser/Thr_Kinases-Pseudokinases"/>
</dbReference>
<dbReference type="Pfam" id="PF07714">
    <property type="entry name" value="PK_Tyr_Ser-Thr"/>
    <property type="match status" value="1"/>
</dbReference>